<dbReference type="FunFam" id="2.10.230.10:FF:000001">
    <property type="entry name" value="DnaJ subfamily A member 2"/>
    <property type="match status" value="1"/>
</dbReference>
<evidence type="ECO:0000313" key="8">
    <source>
        <dbReference type="Proteomes" id="UP000676336"/>
    </source>
</evidence>
<keyword evidence="4 5" id="KW-0862">Zinc</keyword>
<dbReference type="Gene3D" id="2.60.260.20">
    <property type="entry name" value="Urease metallochaperone UreE, N-terminal domain"/>
    <property type="match status" value="1"/>
</dbReference>
<sequence>ITRQIGPGMIQRMQQVCKECNGEGEIINERDRCKTCNGKKTVDEKKKLEIVISPGKIN</sequence>
<keyword evidence="3 5" id="KW-0863">Zinc-finger</keyword>
<dbReference type="AlphaFoldDB" id="A0A8S3E5L2"/>
<feature type="zinc finger region" description="CR-type" evidence="5">
    <location>
        <begin position="1"/>
        <end position="45"/>
    </location>
</feature>
<proteinExistence type="predicted"/>
<accession>A0A8S3E5L2</accession>
<dbReference type="GO" id="GO:0030544">
    <property type="term" value="F:Hsp70 protein binding"/>
    <property type="evidence" value="ECO:0007669"/>
    <property type="project" value="InterPro"/>
</dbReference>
<evidence type="ECO:0000256" key="2">
    <source>
        <dbReference type="ARBA" id="ARBA00022737"/>
    </source>
</evidence>
<comment type="caution">
    <text evidence="7">The sequence shown here is derived from an EMBL/GenBank/DDBJ whole genome shotgun (WGS) entry which is preliminary data.</text>
</comment>
<gene>
    <name evidence="7" type="ORF">SMN809_LOCUS58153</name>
</gene>
<evidence type="ECO:0000256" key="1">
    <source>
        <dbReference type="ARBA" id="ARBA00022723"/>
    </source>
</evidence>
<protein>
    <recommendedName>
        <fullName evidence="6">CR-type domain-containing protein</fullName>
    </recommendedName>
</protein>
<evidence type="ECO:0000313" key="7">
    <source>
        <dbReference type="EMBL" id="CAF5031710.1"/>
    </source>
</evidence>
<dbReference type="Proteomes" id="UP000676336">
    <property type="component" value="Unassembled WGS sequence"/>
</dbReference>
<dbReference type="InterPro" id="IPR001305">
    <property type="entry name" value="HSP_DnaJ_Cys-rich_dom"/>
</dbReference>
<feature type="domain" description="CR-type" evidence="6">
    <location>
        <begin position="1"/>
        <end position="45"/>
    </location>
</feature>
<dbReference type="InterPro" id="IPR036410">
    <property type="entry name" value="HSP_DnaJ_Cys-rich_dom_sf"/>
</dbReference>
<dbReference type="PANTHER" id="PTHR43888">
    <property type="entry name" value="DNAJ-LIKE-2, ISOFORM A-RELATED"/>
    <property type="match status" value="1"/>
</dbReference>
<keyword evidence="2" id="KW-0677">Repeat</keyword>
<evidence type="ECO:0000256" key="4">
    <source>
        <dbReference type="ARBA" id="ARBA00022833"/>
    </source>
</evidence>
<reference evidence="7" key="1">
    <citation type="submission" date="2021-02" db="EMBL/GenBank/DDBJ databases">
        <authorList>
            <person name="Nowell W R."/>
        </authorList>
    </citation>
    <scope>NUCLEOTIDE SEQUENCE</scope>
</reference>
<dbReference type="Gene3D" id="2.10.230.10">
    <property type="entry name" value="Heat shock protein DnaJ, cysteine-rich domain"/>
    <property type="match status" value="1"/>
</dbReference>
<dbReference type="EMBL" id="CAJOBI010216809">
    <property type="protein sequence ID" value="CAF5031710.1"/>
    <property type="molecule type" value="Genomic_DNA"/>
</dbReference>
<evidence type="ECO:0000256" key="3">
    <source>
        <dbReference type="ARBA" id="ARBA00022771"/>
    </source>
</evidence>
<dbReference type="SUPFAM" id="SSF57938">
    <property type="entry name" value="DnaJ/Hsp40 cysteine-rich domain"/>
    <property type="match status" value="1"/>
</dbReference>
<dbReference type="PROSITE" id="PS51188">
    <property type="entry name" value="ZF_CR"/>
    <property type="match status" value="1"/>
</dbReference>
<evidence type="ECO:0000256" key="5">
    <source>
        <dbReference type="PROSITE-ProRule" id="PRU00546"/>
    </source>
</evidence>
<dbReference type="InterPro" id="IPR044713">
    <property type="entry name" value="DNJA1/2-like"/>
</dbReference>
<organism evidence="7 8">
    <name type="scientific">Rotaria magnacalcarata</name>
    <dbReference type="NCBI Taxonomy" id="392030"/>
    <lineage>
        <taxon>Eukaryota</taxon>
        <taxon>Metazoa</taxon>
        <taxon>Spiralia</taxon>
        <taxon>Gnathifera</taxon>
        <taxon>Rotifera</taxon>
        <taxon>Eurotatoria</taxon>
        <taxon>Bdelloidea</taxon>
        <taxon>Philodinida</taxon>
        <taxon>Philodinidae</taxon>
        <taxon>Rotaria</taxon>
    </lineage>
</organism>
<feature type="non-terminal residue" evidence="7">
    <location>
        <position position="1"/>
    </location>
</feature>
<name>A0A8S3E5L2_9BILA</name>
<dbReference type="Pfam" id="PF00684">
    <property type="entry name" value="DnaJ_CXXCXGXG"/>
    <property type="match status" value="1"/>
</dbReference>
<dbReference type="GO" id="GO:0051082">
    <property type="term" value="F:unfolded protein binding"/>
    <property type="evidence" value="ECO:0007669"/>
    <property type="project" value="InterPro"/>
</dbReference>
<dbReference type="GO" id="GO:0006457">
    <property type="term" value="P:protein folding"/>
    <property type="evidence" value="ECO:0007669"/>
    <property type="project" value="InterPro"/>
</dbReference>
<keyword evidence="1 5" id="KW-0479">Metal-binding</keyword>
<evidence type="ECO:0000259" key="6">
    <source>
        <dbReference type="PROSITE" id="PS51188"/>
    </source>
</evidence>
<dbReference type="GO" id="GO:0008270">
    <property type="term" value="F:zinc ion binding"/>
    <property type="evidence" value="ECO:0007669"/>
    <property type="project" value="UniProtKB-KW"/>
</dbReference>